<dbReference type="SUPFAM" id="SSF55874">
    <property type="entry name" value="ATPase domain of HSP90 chaperone/DNA topoisomerase II/histidine kinase"/>
    <property type="match status" value="1"/>
</dbReference>
<feature type="transmembrane region" description="Helical" evidence="1">
    <location>
        <begin position="166"/>
        <end position="183"/>
    </location>
</feature>
<evidence type="ECO:0000313" key="3">
    <source>
        <dbReference type="EMBL" id="HJB91806.1"/>
    </source>
</evidence>
<feature type="transmembrane region" description="Helical" evidence="1">
    <location>
        <begin position="125"/>
        <end position="145"/>
    </location>
</feature>
<feature type="transmembrane region" description="Helical" evidence="1">
    <location>
        <begin position="195"/>
        <end position="213"/>
    </location>
</feature>
<dbReference type="InterPro" id="IPR036890">
    <property type="entry name" value="HATPase_C_sf"/>
</dbReference>
<protein>
    <submittedName>
        <fullName evidence="3">ATP-binding protein</fullName>
    </submittedName>
</protein>
<keyword evidence="1" id="KW-0812">Transmembrane</keyword>
<evidence type="ECO:0000313" key="4">
    <source>
        <dbReference type="Proteomes" id="UP000886883"/>
    </source>
</evidence>
<sequence>MSLDMLMDTPRIYTALAEWGSCLVYLLLLRRKIAGRRFALALAAMLAVFILYQTVAGMLPIWFWIPTMLGAIGLLFLPLWILCETTWLDAAFCCFRAFVLAEFTASLHWQLYVWCALTFQRTSPLLSTLSMLAIYTLVLVVYFILERNQIPRDEGMSVNPMELTGAAMIGLGAFAISNISFVMPNTPFSSATSSILYVRTLVDFGGLVMLFAMQDKREELRMRSENQAMNIILQHQYDQYRLSIDNIELLRREFHDLKHYLIAIRAEQDPLKKEQYLLEMEEAILTQEALTNTGNGVLDVLLTTKSTYCIQNNINFTCMADGKLVSFMHVKDICSIFGNMLDNAIECISQFSDPEKRLVTLSVYQQNQLLMIQCENYTESALTLSADGLPQTTKDNRLNHGYGLKSIRHAASKYGGTMTLHAQDNWFTLQILLPLREKA</sequence>
<dbReference type="PANTHER" id="PTHR40448">
    <property type="entry name" value="TWO-COMPONENT SENSOR HISTIDINE KINASE"/>
    <property type="match status" value="1"/>
</dbReference>
<gene>
    <name evidence="3" type="ORF">H9763_10155</name>
</gene>
<feature type="transmembrane region" description="Helical" evidence="1">
    <location>
        <begin position="12"/>
        <end position="29"/>
    </location>
</feature>
<organism evidence="3 4">
    <name type="scientific">Candidatus Eisenbergiella merdigallinarum</name>
    <dbReference type="NCBI Taxonomy" id="2838552"/>
    <lineage>
        <taxon>Bacteria</taxon>
        <taxon>Bacillati</taxon>
        <taxon>Bacillota</taxon>
        <taxon>Clostridia</taxon>
        <taxon>Lachnospirales</taxon>
        <taxon>Lachnospiraceae</taxon>
        <taxon>Eisenbergiella</taxon>
    </lineage>
</organism>
<feature type="transmembrane region" description="Helical" evidence="1">
    <location>
        <begin position="61"/>
        <end position="83"/>
    </location>
</feature>
<keyword evidence="3" id="KW-0067">ATP-binding</keyword>
<dbReference type="InterPro" id="IPR032834">
    <property type="entry name" value="NatK-like_C"/>
</dbReference>
<dbReference type="EMBL" id="DWXE01000040">
    <property type="protein sequence ID" value="HJB91806.1"/>
    <property type="molecule type" value="Genomic_DNA"/>
</dbReference>
<feature type="domain" description="Sensor histidine kinase NatK-like C-terminal" evidence="2">
    <location>
        <begin position="328"/>
        <end position="434"/>
    </location>
</feature>
<name>A0A9D2SE64_9FIRM</name>
<reference evidence="3" key="1">
    <citation type="journal article" date="2021" name="PeerJ">
        <title>Extensive microbial diversity within the chicken gut microbiome revealed by metagenomics and culture.</title>
        <authorList>
            <person name="Gilroy R."/>
            <person name="Ravi A."/>
            <person name="Getino M."/>
            <person name="Pursley I."/>
            <person name="Horton D.L."/>
            <person name="Alikhan N.F."/>
            <person name="Baker D."/>
            <person name="Gharbi K."/>
            <person name="Hall N."/>
            <person name="Watson M."/>
            <person name="Adriaenssens E.M."/>
            <person name="Foster-Nyarko E."/>
            <person name="Jarju S."/>
            <person name="Secka A."/>
            <person name="Antonio M."/>
            <person name="Oren A."/>
            <person name="Chaudhuri R.R."/>
            <person name="La Ragione R."/>
            <person name="Hildebrand F."/>
            <person name="Pallen M.J."/>
        </authorList>
    </citation>
    <scope>NUCLEOTIDE SEQUENCE</scope>
    <source>
        <strain evidence="3">USAMLcec3-2134</strain>
    </source>
</reference>
<feature type="transmembrane region" description="Helical" evidence="1">
    <location>
        <begin position="38"/>
        <end position="55"/>
    </location>
</feature>
<keyword evidence="3" id="KW-0547">Nucleotide-binding</keyword>
<dbReference type="Proteomes" id="UP000886883">
    <property type="component" value="Unassembled WGS sequence"/>
</dbReference>
<evidence type="ECO:0000259" key="2">
    <source>
        <dbReference type="Pfam" id="PF14501"/>
    </source>
</evidence>
<dbReference type="AlphaFoldDB" id="A0A9D2SE64"/>
<evidence type="ECO:0000256" key="1">
    <source>
        <dbReference type="SAM" id="Phobius"/>
    </source>
</evidence>
<keyword evidence="1" id="KW-0472">Membrane</keyword>
<dbReference type="GO" id="GO:0005524">
    <property type="term" value="F:ATP binding"/>
    <property type="evidence" value="ECO:0007669"/>
    <property type="project" value="UniProtKB-KW"/>
</dbReference>
<dbReference type="GO" id="GO:0042802">
    <property type="term" value="F:identical protein binding"/>
    <property type="evidence" value="ECO:0007669"/>
    <property type="project" value="TreeGrafter"/>
</dbReference>
<proteinExistence type="predicted"/>
<dbReference type="PANTHER" id="PTHR40448:SF1">
    <property type="entry name" value="TWO-COMPONENT SENSOR HISTIDINE KINASE"/>
    <property type="match status" value="1"/>
</dbReference>
<keyword evidence="1" id="KW-1133">Transmembrane helix</keyword>
<dbReference type="Gene3D" id="3.30.565.10">
    <property type="entry name" value="Histidine kinase-like ATPase, C-terminal domain"/>
    <property type="match status" value="1"/>
</dbReference>
<dbReference type="CDD" id="cd16935">
    <property type="entry name" value="HATPase_AgrC-ComD-like"/>
    <property type="match status" value="1"/>
</dbReference>
<dbReference type="Pfam" id="PF14501">
    <property type="entry name" value="HATPase_c_5"/>
    <property type="match status" value="1"/>
</dbReference>
<accession>A0A9D2SE64</accession>
<comment type="caution">
    <text evidence="3">The sequence shown here is derived from an EMBL/GenBank/DDBJ whole genome shotgun (WGS) entry which is preliminary data.</text>
</comment>
<reference evidence="3" key="2">
    <citation type="submission" date="2021-04" db="EMBL/GenBank/DDBJ databases">
        <authorList>
            <person name="Gilroy R."/>
        </authorList>
    </citation>
    <scope>NUCLEOTIDE SEQUENCE</scope>
    <source>
        <strain evidence="3">USAMLcec3-2134</strain>
    </source>
</reference>